<evidence type="ECO:0000259" key="3">
    <source>
        <dbReference type="SMART" id="SM00062"/>
    </source>
</evidence>
<name>Q0K6U7_CUPNH</name>
<dbReference type="InterPro" id="IPR001638">
    <property type="entry name" value="Solute-binding_3/MltF_N"/>
</dbReference>
<feature type="signal peptide" evidence="2">
    <location>
        <begin position="1"/>
        <end position="32"/>
    </location>
</feature>
<dbReference type="PANTHER" id="PTHR35936">
    <property type="entry name" value="MEMBRANE-BOUND LYTIC MUREIN TRANSGLYCOSYLASE F"/>
    <property type="match status" value="1"/>
</dbReference>
<evidence type="ECO:0000313" key="4">
    <source>
        <dbReference type="EMBL" id="CAJ94274.1"/>
    </source>
</evidence>
<dbReference type="Pfam" id="PF00497">
    <property type="entry name" value="SBP_bac_3"/>
    <property type="match status" value="1"/>
</dbReference>
<dbReference type="PANTHER" id="PTHR35936:SF17">
    <property type="entry name" value="ARGININE-BINDING EXTRACELLULAR PROTEIN ARTP"/>
    <property type="match status" value="1"/>
</dbReference>
<keyword evidence="1 2" id="KW-0732">Signal</keyword>
<dbReference type="STRING" id="381666.H16_A3199"/>
<dbReference type="Proteomes" id="UP000008210">
    <property type="component" value="Chromosome 1"/>
</dbReference>
<proteinExistence type="predicted"/>
<accession>Q0K6U7</accession>
<reference evidence="4 5" key="1">
    <citation type="journal article" date="2006" name="Nat. Biotechnol.">
        <title>Genome sequence of the bioplastic-producing 'Knallgas' bacterium Ralstonia eutropha H16.</title>
        <authorList>
            <person name="Pohlmann A."/>
            <person name="Fricke W.F."/>
            <person name="Reinecke F."/>
            <person name="Kusian B."/>
            <person name="Liesegang H."/>
            <person name="Cramm R."/>
            <person name="Eitinger T."/>
            <person name="Ewering C."/>
            <person name="Potter M."/>
            <person name="Schwartz E."/>
            <person name="Strittmatter A."/>
            <person name="Voss I."/>
            <person name="Gottschalk G."/>
            <person name="Steinbuechel A."/>
            <person name="Friedrich B."/>
            <person name="Bowien B."/>
        </authorList>
    </citation>
    <scope>NUCLEOTIDE SEQUENCE [LARGE SCALE GENOMIC DNA]</scope>
    <source>
        <strain evidence="5">ATCC 17699 / DSM 428 / KCTC 22496 / NCIMB 10442 / H16 / Stanier 337</strain>
    </source>
</reference>
<evidence type="ECO:0000256" key="1">
    <source>
        <dbReference type="ARBA" id="ARBA00022729"/>
    </source>
</evidence>
<dbReference type="KEGG" id="reh:H16_A3199"/>
<sequence length="273" mass="28556">MACGNCHDMRAIRRLAVILALVLAGCAGPRTAPTPDARSALAPTGKLRVGFISGSPIHATKDAASGEFRGVAVDLGKEMARRLGVSFEPVAYTSVPALIAGAKTGEWDVATMGISTERASVVDFTAPYMEVEFSYLVPPGSRITTLADVDRPGVRIGVVEKSSPDAYLASTMRSATLVRSSTIADMVESLRAGRTDVIFGTKAGMYSQAEKLAGSRVLEGRSGGEKAGMATPKGRDYSAAYARKFVESAKSEGLVEAAIERAALRGVVAAPRE</sequence>
<protein>
    <submittedName>
        <fullName evidence="4">ABC-type transporter, periplasmic component</fullName>
    </submittedName>
</protein>
<dbReference type="eggNOG" id="COG0834">
    <property type="taxonomic scope" value="Bacteria"/>
</dbReference>
<evidence type="ECO:0000256" key="2">
    <source>
        <dbReference type="SAM" id="SignalP"/>
    </source>
</evidence>
<dbReference type="AlphaFoldDB" id="Q0K6U7"/>
<gene>
    <name evidence="4" type="ordered locus">H16_A3199</name>
</gene>
<dbReference type="HOGENOM" id="CLU_065316_1_0_4"/>
<dbReference type="SMART" id="SM00062">
    <property type="entry name" value="PBPb"/>
    <property type="match status" value="1"/>
</dbReference>
<evidence type="ECO:0000313" key="5">
    <source>
        <dbReference type="Proteomes" id="UP000008210"/>
    </source>
</evidence>
<dbReference type="SUPFAM" id="SSF53850">
    <property type="entry name" value="Periplasmic binding protein-like II"/>
    <property type="match status" value="1"/>
</dbReference>
<keyword evidence="5" id="KW-1185">Reference proteome</keyword>
<organism evidence="4 5">
    <name type="scientific">Cupriavidus necator (strain ATCC 17699 / DSM 428 / KCTC 22496 / NCIMB 10442 / H16 / Stanier 337)</name>
    <name type="common">Ralstonia eutropha</name>
    <dbReference type="NCBI Taxonomy" id="381666"/>
    <lineage>
        <taxon>Bacteria</taxon>
        <taxon>Pseudomonadati</taxon>
        <taxon>Pseudomonadota</taxon>
        <taxon>Betaproteobacteria</taxon>
        <taxon>Burkholderiales</taxon>
        <taxon>Burkholderiaceae</taxon>
        <taxon>Cupriavidus</taxon>
    </lineage>
</organism>
<feature type="chain" id="PRO_5004174533" evidence="2">
    <location>
        <begin position="33"/>
        <end position="273"/>
    </location>
</feature>
<dbReference type="EMBL" id="AM260479">
    <property type="protein sequence ID" value="CAJ94274.1"/>
    <property type="molecule type" value="Genomic_DNA"/>
</dbReference>
<dbReference type="Gene3D" id="3.40.190.10">
    <property type="entry name" value="Periplasmic binding protein-like II"/>
    <property type="match status" value="2"/>
</dbReference>
<feature type="domain" description="Solute-binding protein family 3/N-terminal" evidence="3">
    <location>
        <begin position="46"/>
        <end position="266"/>
    </location>
</feature>